<gene>
    <name evidence="3" type="ORF">TCIL3000_0_17190</name>
</gene>
<evidence type="ECO:0000256" key="2">
    <source>
        <dbReference type="SAM" id="MobiDB-lite"/>
    </source>
</evidence>
<feature type="compositionally biased region" description="Basic and acidic residues" evidence="2">
    <location>
        <begin position="1"/>
        <end position="10"/>
    </location>
</feature>
<feature type="region of interest" description="Disordered" evidence="2">
    <location>
        <begin position="1"/>
        <end position="25"/>
    </location>
</feature>
<protein>
    <submittedName>
        <fullName evidence="3">WGS project CAEQ00000000 data, annotated contig 674</fullName>
    </submittedName>
</protein>
<accession>F9WHM7</accession>
<evidence type="ECO:0000256" key="1">
    <source>
        <dbReference type="SAM" id="Coils"/>
    </source>
</evidence>
<evidence type="ECO:0000313" key="4">
    <source>
        <dbReference type="Proteomes" id="UP000000702"/>
    </source>
</evidence>
<reference evidence="4" key="1">
    <citation type="submission" date="2011-07" db="EMBL/GenBank/DDBJ databases">
        <title>Divergent evolution of antigenic variation in African trypanosomes.</title>
        <authorList>
            <person name="Jackson A.P."/>
            <person name="Berry A."/>
            <person name="Allison H.C."/>
            <person name="Burton P."/>
            <person name="Anderson J."/>
            <person name="Aslett M."/>
            <person name="Brown R."/>
            <person name="Corton N."/>
            <person name="Harris D."/>
            <person name="Hauser H."/>
            <person name="Gamble J."/>
            <person name="Gilderthorp R."/>
            <person name="McQuillan J."/>
            <person name="Quail M.A."/>
            <person name="Sanders M."/>
            <person name="Van Tonder A."/>
            <person name="Ginger M.L."/>
            <person name="Donelson J.E."/>
            <person name="Field M.C."/>
            <person name="Barry J.D."/>
            <person name="Berriman M."/>
            <person name="Hertz-Fowler C."/>
        </authorList>
    </citation>
    <scope>NUCLEOTIDE SEQUENCE [LARGE SCALE GENOMIC DNA]</scope>
    <source>
        <strain evidence="4">IL3000</strain>
    </source>
</reference>
<feature type="compositionally biased region" description="Polar residues" evidence="2">
    <location>
        <begin position="322"/>
        <end position="331"/>
    </location>
</feature>
<proteinExistence type="predicted"/>
<feature type="region of interest" description="Disordered" evidence="2">
    <location>
        <begin position="266"/>
        <end position="341"/>
    </location>
</feature>
<sequence>MSRGNVERTRIPVPNNGSSFIQSDPKVNGTTDGLLEKQVTFCQEEGCSELLSLTHVASPRHRAPMENGVITTEDIILSERYAKKRVFQKWWLRTKNRRNNALCVEFLRKRLNDLIATTCPTSQSICATLGLLPRSERKRVLFRFWYDQACSLYMPRSFRLGTLLMRWRYRTYKLCSAKFAEAHYRSMTKRKVWSRWCKHTQLRNNAISNGLHSSPISIEKTLSAPIPQQVNGEVGLNLVPGPDLCTKETKPMTTRQTQADFTIMEGEGLHPSKKESPKGVTGGSRAPQCEGTPNVAQRLLLPMATPSPPSTVPAQHPGSAEMATQTAFSSPPSCPATPAGQTPIHVDTEVAVAALLEDRVRLVDRIIALEMKVNEEAVAVQNREREIRDLKQKLNFMVMREECIESTVKDYQQKCEHLQAVVHALRTERRETLLSTMR</sequence>
<dbReference type="VEuPathDB" id="TriTrypDB:TcIL3000_0_17190"/>
<dbReference type="EMBL" id="CAEQ01002463">
    <property type="protein sequence ID" value="CCD16820.1"/>
    <property type="molecule type" value="Genomic_DNA"/>
</dbReference>
<reference evidence="3 4" key="2">
    <citation type="journal article" date="2012" name="Proc. Natl. Acad. Sci. U.S.A.">
        <title>Antigenic diversity is generated by distinct evolutionary mechanisms in African trypanosome species.</title>
        <authorList>
            <person name="Jackson A.P."/>
            <person name="Berry A."/>
            <person name="Aslett M."/>
            <person name="Allison H.C."/>
            <person name="Burton P."/>
            <person name="Vavrova-Anderson J."/>
            <person name="Brown R."/>
            <person name="Browne H."/>
            <person name="Corton N."/>
            <person name="Hauser H."/>
            <person name="Gamble J."/>
            <person name="Gilderthorp R."/>
            <person name="Marcello L."/>
            <person name="McQuillan J."/>
            <person name="Otto T.D."/>
            <person name="Quail M.A."/>
            <person name="Sanders M.J."/>
            <person name="van Tonder A."/>
            <person name="Ginger M.L."/>
            <person name="Field M.C."/>
            <person name="Barry J.D."/>
            <person name="Hertz-Fowler C."/>
            <person name="Berriman M."/>
        </authorList>
    </citation>
    <scope>NUCLEOTIDE SEQUENCE [LARGE SCALE GENOMIC DNA]</scope>
    <source>
        <strain evidence="3 4">IL3000</strain>
    </source>
</reference>
<feature type="compositionally biased region" description="Basic and acidic residues" evidence="2">
    <location>
        <begin position="267"/>
        <end position="277"/>
    </location>
</feature>
<keyword evidence="1" id="KW-0175">Coiled coil</keyword>
<comment type="caution">
    <text evidence="3">The sequence shown here is derived from an EMBL/GenBank/DDBJ whole genome shotgun (WGS) entry which is preliminary data.</text>
</comment>
<name>F9WHM7_TRYCI</name>
<organism evidence="3 4">
    <name type="scientific">Trypanosoma congolense (strain IL3000)</name>
    <dbReference type="NCBI Taxonomy" id="1068625"/>
    <lineage>
        <taxon>Eukaryota</taxon>
        <taxon>Discoba</taxon>
        <taxon>Euglenozoa</taxon>
        <taxon>Kinetoplastea</taxon>
        <taxon>Metakinetoplastina</taxon>
        <taxon>Trypanosomatida</taxon>
        <taxon>Trypanosomatidae</taxon>
        <taxon>Trypanosoma</taxon>
        <taxon>Nannomonas</taxon>
    </lineage>
</organism>
<feature type="coiled-coil region" evidence="1">
    <location>
        <begin position="373"/>
        <end position="428"/>
    </location>
</feature>
<dbReference type="AlphaFoldDB" id="F9WHM7"/>
<dbReference type="Proteomes" id="UP000000702">
    <property type="component" value="Unassembled WGS sequence"/>
</dbReference>
<evidence type="ECO:0000313" key="3">
    <source>
        <dbReference type="EMBL" id="CCD16820.1"/>
    </source>
</evidence>
<keyword evidence="4" id="KW-1185">Reference proteome</keyword>